<evidence type="ECO:0000313" key="1">
    <source>
        <dbReference type="EMBL" id="PZO42065.1"/>
    </source>
</evidence>
<organism evidence="1 2">
    <name type="scientific">Shackletoniella antarctica</name>
    <dbReference type="NCBI Taxonomy" id="268115"/>
    <lineage>
        <taxon>Bacteria</taxon>
        <taxon>Bacillati</taxon>
        <taxon>Cyanobacteriota</taxon>
        <taxon>Cyanophyceae</taxon>
        <taxon>Oculatellales</taxon>
        <taxon>Oculatellaceae</taxon>
        <taxon>Shackletoniella</taxon>
    </lineage>
</organism>
<reference evidence="2" key="1">
    <citation type="submission" date="2018-04" db="EMBL/GenBank/DDBJ databases">
        <authorList>
            <person name="Cornet L."/>
        </authorList>
    </citation>
    <scope>NUCLEOTIDE SEQUENCE [LARGE SCALE GENOMIC DNA]</scope>
</reference>
<accession>A0A2W4Y4Y9</accession>
<proteinExistence type="predicted"/>
<dbReference type="Pfam" id="PF03683">
    <property type="entry name" value="UPF0175"/>
    <property type="match status" value="1"/>
</dbReference>
<name>A0A2W4Y4Y9_9CYAN</name>
<dbReference type="AlphaFoldDB" id="A0A2W4Y4Y9"/>
<dbReference type="InterPro" id="IPR005368">
    <property type="entry name" value="UPF0175"/>
</dbReference>
<evidence type="ECO:0000313" key="2">
    <source>
        <dbReference type="Proteomes" id="UP000249081"/>
    </source>
</evidence>
<comment type="caution">
    <text evidence="1">The sequence shown here is derived from an EMBL/GenBank/DDBJ whole genome shotgun (WGS) entry which is preliminary data.</text>
</comment>
<dbReference type="EMBL" id="QBMN01000053">
    <property type="protein sequence ID" value="PZO42065.1"/>
    <property type="molecule type" value="Genomic_DNA"/>
</dbReference>
<dbReference type="Proteomes" id="UP000249081">
    <property type="component" value="Unassembled WGS sequence"/>
</dbReference>
<protein>
    <submittedName>
        <fullName evidence="1">Uncharacterized protein</fullName>
    </submittedName>
</protein>
<reference evidence="1 2" key="2">
    <citation type="submission" date="2018-06" db="EMBL/GenBank/DDBJ databases">
        <title>Metagenomic assembly of (sub)arctic Cyanobacteria and their associated microbiome from non-axenic cultures.</title>
        <authorList>
            <person name="Baurain D."/>
        </authorList>
    </citation>
    <scope>NUCLEOTIDE SEQUENCE [LARGE SCALE GENOMIC DNA]</scope>
    <source>
        <strain evidence="1">ULC041bin1</strain>
    </source>
</reference>
<sequence length="100" mass="11239">MQITLDLPDNLALTESDLRREVAIALFQQNILLIEQAAQVIAMDVDDFYQILVNRGILTPPSDPDDDPNELIFAHLRLSLQQVKAGNLKPISELWDGIDD</sequence>
<gene>
    <name evidence="1" type="ORF">DCF17_09465</name>
</gene>